<keyword evidence="14 15" id="KW-0100">Branched-chain amino acid biosynthesis</keyword>
<dbReference type="CDD" id="cd04907">
    <property type="entry name" value="ACT_ThrD-I_2"/>
    <property type="match status" value="1"/>
</dbReference>
<dbReference type="Gene3D" id="3.40.50.1100">
    <property type="match status" value="2"/>
</dbReference>
<dbReference type="Pfam" id="PF00291">
    <property type="entry name" value="PALP"/>
    <property type="match status" value="1"/>
</dbReference>
<dbReference type="InterPro" id="IPR050147">
    <property type="entry name" value="Ser/Thr_Dehydratase"/>
</dbReference>
<evidence type="ECO:0000256" key="1">
    <source>
        <dbReference type="ARBA" id="ARBA00001274"/>
    </source>
</evidence>
<evidence type="ECO:0000256" key="2">
    <source>
        <dbReference type="ARBA" id="ARBA00001933"/>
    </source>
</evidence>
<comment type="subcellular location">
    <subcellularLocation>
        <location evidence="3">Plastid</location>
        <location evidence="3">Chloroplast</location>
    </subcellularLocation>
</comment>
<dbReference type="Pfam" id="PF00585">
    <property type="entry name" value="Thr_dehydrat_C"/>
    <property type="match status" value="3"/>
</dbReference>
<dbReference type="NCBIfam" id="NF006674">
    <property type="entry name" value="PRK09224.1"/>
    <property type="match status" value="1"/>
</dbReference>
<keyword evidence="13 15" id="KW-0456">Lyase</keyword>
<dbReference type="GO" id="GO:0004794">
    <property type="term" value="F:threonine deaminase activity"/>
    <property type="evidence" value="ECO:0007669"/>
    <property type="project" value="UniProtKB-UniRule"/>
</dbReference>
<evidence type="ECO:0000259" key="16">
    <source>
        <dbReference type="PROSITE" id="PS51672"/>
    </source>
</evidence>
<proteinExistence type="inferred from homology"/>
<dbReference type="InterPro" id="IPR000634">
    <property type="entry name" value="Ser/Thr_deHydtase_PyrdxlP-BS"/>
</dbReference>
<feature type="domain" description="ACT-like" evidence="16">
    <location>
        <begin position="637"/>
        <end position="708"/>
    </location>
</feature>
<dbReference type="SUPFAM" id="SSF53686">
    <property type="entry name" value="Tryptophan synthase beta subunit-like PLP-dependent enzymes"/>
    <property type="match status" value="1"/>
</dbReference>
<evidence type="ECO:0000256" key="3">
    <source>
        <dbReference type="ARBA" id="ARBA00004229"/>
    </source>
</evidence>
<gene>
    <name evidence="17" type="ORF">Sjap_001306</name>
</gene>
<dbReference type="FunFam" id="3.40.50.1100:FF:000008">
    <property type="entry name" value="L-threonine dehydratase"/>
    <property type="match status" value="1"/>
</dbReference>
<comment type="catalytic activity">
    <reaction evidence="1 15">
        <text>L-threonine = 2-oxobutanoate + NH4(+)</text>
        <dbReference type="Rhea" id="RHEA:22108"/>
        <dbReference type="ChEBI" id="CHEBI:16763"/>
        <dbReference type="ChEBI" id="CHEBI:28938"/>
        <dbReference type="ChEBI" id="CHEBI:57926"/>
        <dbReference type="EC" id="4.3.1.19"/>
    </reaction>
</comment>
<dbReference type="FunFam" id="3.40.1020.10:FF:000003">
    <property type="entry name" value="Threonine dehydratase"/>
    <property type="match status" value="1"/>
</dbReference>
<evidence type="ECO:0000256" key="6">
    <source>
        <dbReference type="ARBA" id="ARBA00022528"/>
    </source>
</evidence>
<evidence type="ECO:0000256" key="7">
    <source>
        <dbReference type="ARBA" id="ARBA00022605"/>
    </source>
</evidence>
<evidence type="ECO:0000256" key="8">
    <source>
        <dbReference type="ARBA" id="ARBA00022624"/>
    </source>
</evidence>
<dbReference type="InterPro" id="IPR036052">
    <property type="entry name" value="TrpB-like_PALP_sf"/>
</dbReference>
<dbReference type="EMBL" id="JBBNAE010000001">
    <property type="protein sequence ID" value="KAK9153826.1"/>
    <property type="molecule type" value="Genomic_DNA"/>
</dbReference>
<dbReference type="PANTHER" id="PTHR48078">
    <property type="entry name" value="THREONINE DEHYDRATASE, MITOCHONDRIAL-RELATED"/>
    <property type="match status" value="1"/>
</dbReference>
<dbReference type="PROSITE" id="PS00165">
    <property type="entry name" value="DEHYDRATASE_SER_THR"/>
    <property type="match status" value="1"/>
</dbReference>
<dbReference type="GO" id="GO:0006567">
    <property type="term" value="P:L-threonine catabolic process"/>
    <property type="evidence" value="ECO:0007669"/>
    <property type="project" value="TreeGrafter"/>
</dbReference>
<dbReference type="GO" id="GO:0030170">
    <property type="term" value="F:pyridoxal phosphate binding"/>
    <property type="evidence" value="ECO:0007669"/>
    <property type="project" value="InterPro"/>
</dbReference>
<comment type="cofactor">
    <cofactor evidence="2 15">
        <name>pyridoxal 5'-phosphate</name>
        <dbReference type="ChEBI" id="CHEBI:597326"/>
    </cofactor>
</comment>
<dbReference type="GO" id="GO:0009097">
    <property type="term" value="P:isoleucine biosynthetic process"/>
    <property type="evidence" value="ECO:0007669"/>
    <property type="project" value="UniProtKB-UniRule"/>
</dbReference>
<dbReference type="NCBIfam" id="TIGR01124">
    <property type="entry name" value="ilvA_2Cterm"/>
    <property type="match status" value="1"/>
</dbReference>
<protein>
    <recommendedName>
        <fullName evidence="15">Threonine dehydratase</fullName>
        <ecNumber evidence="15">4.3.1.19</ecNumber>
    </recommendedName>
    <alternativeName>
        <fullName evidence="15">Threonine deaminase</fullName>
    </alternativeName>
</protein>
<keyword evidence="12" id="KW-0809">Transit peptide</keyword>
<keyword evidence="10" id="KW-0677">Repeat</keyword>
<keyword evidence="11 15" id="KW-0663">Pyridoxal phosphate</keyword>
<dbReference type="PANTHER" id="PTHR48078:SF11">
    <property type="entry name" value="THREONINE DEHYDRATASE, MITOCHONDRIAL"/>
    <property type="match status" value="1"/>
</dbReference>
<keyword evidence="7 15" id="KW-0028">Amino-acid biosynthesis</keyword>
<dbReference type="GO" id="GO:0003941">
    <property type="term" value="F:L-serine ammonia-lyase activity"/>
    <property type="evidence" value="ECO:0007669"/>
    <property type="project" value="UniProtKB-ARBA"/>
</dbReference>
<keyword evidence="6" id="KW-0150">Chloroplast</keyword>
<evidence type="ECO:0000256" key="5">
    <source>
        <dbReference type="ARBA" id="ARBA00010869"/>
    </source>
</evidence>
<dbReference type="AlphaFoldDB" id="A0AAP0KJS2"/>
<evidence type="ECO:0000256" key="14">
    <source>
        <dbReference type="ARBA" id="ARBA00023304"/>
    </source>
</evidence>
<evidence type="ECO:0000256" key="4">
    <source>
        <dbReference type="ARBA" id="ARBA00004810"/>
    </source>
</evidence>
<name>A0AAP0KJS2_9MAGN</name>
<dbReference type="SUPFAM" id="SSF55021">
    <property type="entry name" value="ACT-like"/>
    <property type="match status" value="2"/>
</dbReference>
<dbReference type="InterPro" id="IPR038110">
    <property type="entry name" value="TD_ACT-like_sf"/>
</dbReference>
<evidence type="ECO:0000256" key="12">
    <source>
        <dbReference type="ARBA" id="ARBA00022946"/>
    </source>
</evidence>
<organism evidence="17 18">
    <name type="scientific">Stephania japonica</name>
    <dbReference type="NCBI Taxonomy" id="461633"/>
    <lineage>
        <taxon>Eukaryota</taxon>
        <taxon>Viridiplantae</taxon>
        <taxon>Streptophyta</taxon>
        <taxon>Embryophyta</taxon>
        <taxon>Tracheophyta</taxon>
        <taxon>Spermatophyta</taxon>
        <taxon>Magnoliopsida</taxon>
        <taxon>Ranunculales</taxon>
        <taxon>Menispermaceae</taxon>
        <taxon>Menispermoideae</taxon>
        <taxon>Cissampelideae</taxon>
        <taxon>Stephania</taxon>
    </lineage>
</organism>
<reference evidence="17 18" key="1">
    <citation type="submission" date="2024-01" db="EMBL/GenBank/DDBJ databases">
        <title>Genome assemblies of Stephania.</title>
        <authorList>
            <person name="Yang L."/>
        </authorList>
    </citation>
    <scope>NUCLEOTIDE SEQUENCE [LARGE SCALE GENOMIC DNA]</scope>
    <source>
        <strain evidence="17">QJT</strain>
        <tissue evidence="17">Leaf</tissue>
    </source>
</reference>
<evidence type="ECO:0000313" key="18">
    <source>
        <dbReference type="Proteomes" id="UP001417504"/>
    </source>
</evidence>
<evidence type="ECO:0000256" key="15">
    <source>
        <dbReference type="RuleBase" id="RU362012"/>
    </source>
</evidence>
<dbReference type="PROSITE" id="PS51672">
    <property type="entry name" value="ACT_LIKE"/>
    <property type="match status" value="3"/>
</dbReference>
<feature type="domain" description="ACT-like" evidence="16">
    <location>
        <begin position="21"/>
        <end position="93"/>
    </location>
</feature>
<evidence type="ECO:0000256" key="9">
    <source>
        <dbReference type="ARBA" id="ARBA00022640"/>
    </source>
</evidence>
<dbReference type="Gene3D" id="3.40.1020.10">
    <property type="entry name" value="Biosynthetic Threonine Deaminase, Domain 3"/>
    <property type="match status" value="2"/>
</dbReference>
<dbReference type="InterPro" id="IPR001721">
    <property type="entry name" value="TD_ACT-like"/>
</dbReference>
<evidence type="ECO:0000313" key="17">
    <source>
        <dbReference type="EMBL" id="KAK9153826.1"/>
    </source>
</evidence>
<dbReference type="CDD" id="cd01562">
    <property type="entry name" value="Thr-dehyd"/>
    <property type="match status" value="1"/>
</dbReference>
<keyword evidence="8 15" id="KW-0412">Isoleucine biosynthesis</keyword>
<dbReference type="EC" id="4.3.1.19" evidence="15"/>
<keyword evidence="9" id="KW-0934">Plastid</keyword>
<feature type="domain" description="ACT-like" evidence="16">
    <location>
        <begin position="543"/>
        <end position="615"/>
    </location>
</feature>
<dbReference type="GO" id="GO:0006565">
    <property type="term" value="P:L-serine catabolic process"/>
    <property type="evidence" value="ECO:0007669"/>
    <property type="project" value="TreeGrafter"/>
</dbReference>
<dbReference type="Proteomes" id="UP001417504">
    <property type="component" value="Unassembled WGS sequence"/>
</dbReference>
<dbReference type="GO" id="GO:0009507">
    <property type="term" value="C:chloroplast"/>
    <property type="evidence" value="ECO:0007669"/>
    <property type="project" value="UniProtKB-SubCell"/>
</dbReference>
<evidence type="ECO:0000256" key="11">
    <source>
        <dbReference type="ARBA" id="ARBA00022898"/>
    </source>
</evidence>
<comment type="pathway">
    <text evidence="4 15">Amino-acid biosynthesis; L-isoleucine biosynthesis; 2-oxobutanoate from L-threonine: step 1/1.</text>
</comment>
<dbReference type="InterPro" id="IPR005787">
    <property type="entry name" value="Thr_deHydtase_biosynth"/>
</dbReference>
<comment type="caution">
    <text evidence="17">The sequence shown here is derived from an EMBL/GenBank/DDBJ whole genome shotgun (WGS) entry which is preliminary data.</text>
</comment>
<keyword evidence="18" id="KW-1185">Reference proteome</keyword>
<accession>A0AAP0KJS2</accession>
<comment type="similarity">
    <text evidence="5 15">Belongs to the serine/threonine dehydratase family.</text>
</comment>
<dbReference type="InterPro" id="IPR045865">
    <property type="entry name" value="ACT-like_dom_sf"/>
</dbReference>
<evidence type="ECO:0000256" key="13">
    <source>
        <dbReference type="ARBA" id="ARBA00023239"/>
    </source>
</evidence>
<dbReference type="InterPro" id="IPR001926">
    <property type="entry name" value="TrpB-like_PALP"/>
</dbReference>
<evidence type="ECO:0000256" key="10">
    <source>
        <dbReference type="ARBA" id="ARBA00022737"/>
    </source>
</evidence>
<sequence>MDFKTLKTIADIADVGNGREAIFATCLPEEPGSLKRFSEVVGQVIISEFRYRYDPSRKEALVLYSVSFDAVSELSALIDRLEASNLVTINLTGADLVKEHLRHMSLALSSSHVHLQRRHFPARAAQTHHLFPAIIRSPNKLNKKNSISAAAGFRAKASQNAGAVAPSPSKRSGGSTEELKIVKWESLQYESGFLGVPGDGGGGVSLDTDGGMTRKEYLLEILSSKVYDVAFESPLLLAERLSESTGVQFWIKREDTQSVFSFKLRGAYNMMAKLPKEQLERGVICASAGNHAQGVALAAGELGCKAIIVMPVTTPEIKWKAVERLGGEVRREGETFDDSQAIAAELAEKDGLTIIPPFDNTEIIAGQGTVGMEIMRQMNGPLPFHAIFVPIGGGGLVSGVAAYVKQVFPQVKVIGVEPNDANSMALALHLGERVQLETVGNFADALAVKAVGQETFRVCKGLLDGIVLVHQDAIAASIKDMFEETRSILEPAGAVSLAGAKAYCKYYGIKDVNVVAIASGANMDFKTLKAIADIADVGRGREAIFATCLPEEPGSLKRFSEVVGQVNISEFRYRYDPSRKEALVLYSVSFDAVSELSALIDRLEASNLVTINLTGADLVKEHLRHMIGGRSDVKDELLYEFVFPERPGALVKFLDAFSPRWNISLFHYRAQGDLYANVLVGIQVPCADIADFHARAEALGYDYNNESENDAFKYLMQ</sequence>
<dbReference type="FunFam" id="3.40.50.1100:FF:000005">
    <property type="entry name" value="Threonine dehydratase catabolic"/>
    <property type="match status" value="1"/>
</dbReference>